<sequence>MISLQNVSKRYGKDVAALTNVSFDIRQGEFLFLTGKSGSGKSTLFKMLYKDELPSEGNIDIFDKSLRKIKTKNLRRKMGVVFQDYKLLNNKTVYENVSYPLSCLGVNPFIVKEETLKVLKMMGIEHLYRKKPEELSGGEQQRVAIARAIINKPIILLCDEPTGNLDSENTWIIMKHLQELNDSGTTIVMTTHSEEIVQTMKKRVIVLDKGVLISDIQPEELEDEEVDMHALSEAERNKLEILKGIGWKKEEKKYVERRK</sequence>
<gene>
    <name evidence="6" type="ORF">COJ15_30445</name>
</gene>
<dbReference type="GO" id="GO:0016887">
    <property type="term" value="F:ATP hydrolysis activity"/>
    <property type="evidence" value="ECO:0007669"/>
    <property type="project" value="InterPro"/>
</dbReference>
<keyword evidence="6" id="KW-0131">Cell cycle</keyword>
<dbReference type="Proteomes" id="UP000224003">
    <property type="component" value="Unassembled WGS sequence"/>
</dbReference>
<dbReference type="GO" id="GO:0005524">
    <property type="term" value="F:ATP binding"/>
    <property type="evidence" value="ECO:0007669"/>
    <property type="project" value="UniProtKB-KW"/>
</dbReference>
<feature type="domain" description="ABC transporter" evidence="5">
    <location>
        <begin position="2"/>
        <end position="234"/>
    </location>
</feature>
<dbReference type="PANTHER" id="PTHR24220:SF470">
    <property type="entry name" value="CELL DIVISION ATP-BINDING PROTEIN FTSE"/>
    <property type="match status" value="1"/>
</dbReference>
<dbReference type="RefSeq" id="WP_098007008.1">
    <property type="nucleotide sequence ID" value="NZ_NUVX01000070.1"/>
</dbReference>
<dbReference type="PROSITE" id="PS00211">
    <property type="entry name" value="ABC_TRANSPORTER_1"/>
    <property type="match status" value="1"/>
</dbReference>
<dbReference type="Gene3D" id="3.40.50.300">
    <property type="entry name" value="P-loop containing nucleotide triphosphate hydrolases"/>
    <property type="match status" value="1"/>
</dbReference>
<dbReference type="InterPro" id="IPR003593">
    <property type="entry name" value="AAA+_ATPase"/>
</dbReference>
<dbReference type="InterPro" id="IPR003439">
    <property type="entry name" value="ABC_transporter-like_ATP-bd"/>
</dbReference>
<dbReference type="InterPro" id="IPR017871">
    <property type="entry name" value="ABC_transporter-like_CS"/>
</dbReference>
<dbReference type="GO" id="GO:0051301">
    <property type="term" value="P:cell division"/>
    <property type="evidence" value="ECO:0007669"/>
    <property type="project" value="UniProtKB-KW"/>
</dbReference>
<evidence type="ECO:0000313" key="7">
    <source>
        <dbReference type="Proteomes" id="UP000224003"/>
    </source>
</evidence>
<dbReference type="PROSITE" id="PS50893">
    <property type="entry name" value="ABC_TRANSPORTER_2"/>
    <property type="match status" value="1"/>
</dbReference>
<dbReference type="FunFam" id="3.40.50.300:FF:000056">
    <property type="entry name" value="Cell division ATP-binding protein FtsE"/>
    <property type="match status" value="1"/>
</dbReference>
<proteinExistence type="inferred from homology"/>
<keyword evidence="3" id="KW-0547">Nucleotide-binding</keyword>
<evidence type="ECO:0000313" key="6">
    <source>
        <dbReference type="EMBL" id="PFJ31054.1"/>
    </source>
</evidence>
<dbReference type="SMART" id="SM00382">
    <property type="entry name" value="AAA"/>
    <property type="match status" value="1"/>
</dbReference>
<evidence type="ECO:0000259" key="5">
    <source>
        <dbReference type="PROSITE" id="PS50893"/>
    </source>
</evidence>
<evidence type="ECO:0000256" key="3">
    <source>
        <dbReference type="ARBA" id="ARBA00022741"/>
    </source>
</evidence>
<keyword evidence="6" id="KW-0132">Cell division</keyword>
<name>A0A9X6WHN4_BACTU</name>
<reference evidence="6 7" key="1">
    <citation type="submission" date="2017-09" db="EMBL/GenBank/DDBJ databases">
        <title>Large-scale bioinformatics analysis of Bacillus genomes uncovers conserved roles of natural products in bacterial physiology.</title>
        <authorList>
            <consortium name="Agbiome Team Llc"/>
            <person name="Bleich R.M."/>
            <person name="Grubbs K.J."/>
            <person name="Santa Maria K.C."/>
            <person name="Allen S.E."/>
            <person name="Farag S."/>
            <person name="Shank E.A."/>
            <person name="Bowers A."/>
        </authorList>
    </citation>
    <scope>NUCLEOTIDE SEQUENCE [LARGE SCALE GENOMIC DNA]</scope>
    <source>
        <strain evidence="6 7">AFS085496</strain>
    </source>
</reference>
<dbReference type="Pfam" id="PF00005">
    <property type="entry name" value="ABC_tran"/>
    <property type="match status" value="1"/>
</dbReference>
<dbReference type="EMBL" id="NUVX01000070">
    <property type="protein sequence ID" value="PFJ31054.1"/>
    <property type="molecule type" value="Genomic_DNA"/>
</dbReference>
<evidence type="ECO:0000256" key="4">
    <source>
        <dbReference type="ARBA" id="ARBA00022840"/>
    </source>
</evidence>
<dbReference type="GO" id="GO:0022857">
    <property type="term" value="F:transmembrane transporter activity"/>
    <property type="evidence" value="ECO:0007669"/>
    <property type="project" value="TreeGrafter"/>
</dbReference>
<keyword evidence="2" id="KW-0813">Transport</keyword>
<dbReference type="PANTHER" id="PTHR24220">
    <property type="entry name" value="IMPORT ATP-BINDING PROTEIN"/>
    <property type="match status" value="1"/>
</dbReference>
<evidence type="ECO:0000256" key="1">
    <source>
        <dbReference type="ARBA" id="ARBA00005417"/>
    </source>
</evidence>
<comment type="caution">
    <text evidence="6">The sequence shown here is derived from an EMBL/GenBank/DDBJ whole genome shotgun (WGS) entry which is preliminary data.</text>
</comment>
<organism evidence="6 7">
    <name type="scientific">Bacillus thuringiensis</name>
    <dbReference type="NCBI Taxonomy" id="1428"/>
    <lineage>
        <taxon>Bacteria</taxon>
        <taxon>Bacillati</taxon>
        <taxon>Bacillota</taxon>
        <taxon>Bacilli</taxon>
        <taxon>Bacillales</taxon>
        <taxon>Bacillaceae</taxon>
        <taxon>Bacillus</taxon>
        <taxon>Bacillus cereus group</taxon>
    </lineage>
</organism>
<comment type="similarity">
    <text evidence="1">Belongs to the ABC transporter superfamily.</text>
</comment>
<keyword evidence="4 6" id="KW-0067">ATP-binding</keyword>
<dbReference type="AlphaFoldDB" id="A0A9X6WHN4"/>
<accession>A0A9X6WHN4</accession>
<dbReference type="GO" id="GO:0005886">
    <property type="term" value="C:plasma membrane"/>
    <property type="evidence" value="ECO:0007669"/>
    <property type="project" value="UniProtKB-ARBA"/>
</dbReference>
<evidence type="ECO:0000256" key="2">
    <source>
        <dbReference type="ARBA" id="ARBA00022448"/>
    </source>
</evidence>
<dbReference type="InterPro" id="IPR015854">
    <property type="entry name" value="ABC_transpr_LolD-like"/>
</dbReference>
<dbReference type="SUPFAM" id="SSF52540">
    <property type="entry name" value="P-loop containing nucleoside triphosphate hydrolases"/>
    <property type="match status" value="1"/>
</dbReference>
<protein>
    <submittedName>
        <fullName evidence="6">Cell division ATP-binding protein FtsE</fullName>
    </submittedName>
</protein>
<dbReference type="InterPro" id="IPR027417">
    <property type="entry name" value="P-loop_NTPase"/>
</dbReference>